<protein>
    <submittedName>
        <fullName evidence="2">Uncharacterized protein</fullName>
    </submittedName>
</protein>
<sequence>MAEKRKLGQSGAGGKGQITFKYFFQMEEILGQRPMVTSMASVINSMVRSSLKRHPFYRRNRSPNLLLQATGDKPDDNSSRSDILLAFPPHPMSNIGGIWKLPFLGWQDSLTDVDHLLPHVFPLRLRKSVQPSVHFKGRGGRSPPARVCCCCGDGWARSPAALSASLAHAQQTIAWVLFPDDRQGPPAPRTEATPAGLTALGWSKNPSCGEPRRPPCPARGLGTANPPQRGAAASPWPSGACPPGACTPPAFLLQSAGEASKPPPDLGAPLSFIETVNS</sequence>
<feature type="region of interest" description="Disordered" evidence="1">
    <location>
        <begin position="253"/>
        <end position="278"/>
    </location>
</feature>
<comment type="caution">
    <text evidence="2">The sequence shown here is derived from an EMBL/GenBank/DDBJ whole genome shotgun (WGS) entry which is preliminary data.</text>
</comment>
<feature type="region of interest" description="Disordered" evidence="1">
    <location>
        <begin position="182"/>
        <end position="240"/>
    </location>
</feature>
<evidence type="ECO:0000313" key="3">
    <source>
        <dbReference type="Proteomes" id="UP000646548"/>
    </source>
</evidence>
<reference evidence="2" key="1">
    <citation type="journal article" name="BMC Genomics">
        <title>Long-read sequencing and de novo genome assembly of marine medaka (Oryzias melastigma).</title>
        <authorList>
            <person name="Liang P."/>
            <person name="Saqib H.S.A."/>
            <person name="Ni X."/>
            <person name="Shen Y."/>
        </authorList>
    </citation>
    <scope>NUCLEOTIDE SEQUENCE</scope>
    <source>
        <strain evidence="2">Bigg-433</strain>
    </source>
</reference>
<organism evidence="2 3">
    <name type="scientific">Oryzias melastigma</name>
    <name type="common">Marine medaka</name>
    <dbReference type="NCBI Taxonomy" id="30732"/>
    <lineage>
        <taxon>Eukaryota</taxon>
        <taxon>Metazoa</taxon>
        <taxon>Chordata</taxon>
        <taxon>Craniata</taxon>
        <taxon>Vertebrata</taxon>
        <taxon>Euteleostomi</taxon>
        <taxon>Actinopterygii</taxon>
        <taxon>Neopterygii</taxon>
        <taxon>Teleostei</taxon>
        <taxon>Neoteleostei</taxon>
        <taxon>Acanthomorphata</taxon>
        <taxon>Ovalentaria</taxon>
        <taxon>Atherinomorphae</taxon>
        <taxon>Beloniformes</taxon>
        <taxon>Adrianichthyidae</taxon>
        <taxon>Oryziinae</taxon>
        <taxon>Oryzias</taxon>
    </lineage>
</organism>
<gene>
    <name evidence="2" type="ORF">FQA47_006262</name>
</gene>
<evidence type="ECO:0000256" key="1">
    <source>
        <dbReference type="SAM" id="MobiDB-lite"/>
    </source>
</evidence>
<dbReference type="Proteomes" id="UP000646548">
    <property type="component" value="Unassembled WGS sequence"/>
</dbReference>
<name>A0A834L1W0_ORYME</name>
<dbReference type="AlphaFoldDB" id="A0A834L1W0"/>
<proteinExistence type="predicted"/>
<evidence type="ECO:0000313" key="2">
    <source>
        <dbReference type="EMBL" id="KAF6738671.1"/>
    </source>
</evidence>
<dbReference type="EMBL" id="WKFB01000020">
    <property type="protein sequence ID" value="KAF6738671.1"/>
    <property type="molecule type" value="Genomic_DNA"/>
</dbReference>
<accession>A0A834L1W0</accession>